<proteinExistence type="predicted"/>
<reference evidence="2" key="1">
    <citation type="journal article" date="2022" name="Mol. Ecol. Resour.">
        <title>The genomes of chicory, endive, great burdock and yacon provide insights into Asteraceae palaeo-polyploidization history and plant inulin production.</title>
        <authorList>
            <person name="Fan W."/>
            <person name="Wang S."/>
            <person name="Wang H."/>
            <person name="Wang A."/>
            <person name="Jiang F."/>
            <person name="Liu H."/>
            <person name="Zhao H."/>
            <person name="Xu D."/>
            <person name="Zhang Y."/>
        </authorList>
    </citation>
    <scope>NUCLEOTIDE SEQUENCE [LARGE SCALE GENOMIC DNA]</scope>
    <source>
        <strain evidence="2">cv. Punajuju</strain>
    </source>
</reference>
<protein>
    <submittedName>
        <fullName evidence="1">Uncharacterized protein</fullName>
    </submittedName>
</protein>
<evidence type="ECO:0000313" key="1">
    <source>
        <dbReference type="EMBL" id="KAI3740006.1"/>
    </source>
</evidence>
<name>A0ACB9D0U7_CICIN</name>
<gene>
    <name evidence="1" type="ORF">L2E82_30422</name>
</gene>
<comment type="caution">
    <text evidence="1">The sequence shown here is derived from an EMBL/GenBank/DDBJ whole genome shotgun (WGS) entry which is preliminary data.</text>
</comment>
<dbReference type="EMBL" id="CM042013">
    <property type="protein sequence ID" value="KAI3740006.1"/>
    <property type="molecule type" value="Genomic_DNA"/>
</dbReference>
<evidence type="ECO:0000313" key="2">
    <source>
        <dbReference type="Proteomes" id="UP001055811"/>
    </source>
</evidence>
<reference evidence="1 2" key="2">
    <citation type="journal article" date="2022" name="Mol. Ecol. Resour.">
        <title>The genomes of chicory, endive, great burdock and yacon provide insights into Asteraceae paleo-polyploidization history and plant inulin production.</title>
        <authorList>
            <person name="Fan W."/>
            <person name="Wang S."/>
            <person name="Wang H."/>
            <person name="Wang A."/>
            <person name="Jiang F."/>
            <person name="Liu H."/>
            <person name="Zhao H."/>
            <person name="Xu D."/>
            <person name="Zhang Y."/>
        </authorList>
    </citation>
    <scope>NUCLEOTIDE SEQUENCE [LARGE SCALE GENOMIC DNA]</scope>
    <source>
        <strain evidence="2">cv. Punajuju</strain>
        <tissue evidence="1">Leaves</tissue>
    </source>
</reference>
<sequence>MTLLACLYYKKISGLNTLLFSLDGLILGTRTSGALVKIWDFKSQENVGAVTAIFFQKWLLFSGISLNKEALEASKVST</sequence>
<keyword evidence="2" id="KW-1185">Reference proteome</keyword>
<dbReference type="Proteomes" id="UP001055811">
    <property type="component" value="Linkage Group LG05"/>
</dbReference>
<organism evidence="1 2">
    <name type="scientific">Cichorium intybus</name>
    <name type="common">Chicory</name>
    <dbReference type="NCBI Taxonomy" id="13427"/>
    <lineage>
        <taxon>Eukaryota</taxon>
        <taxon>Viridiplantae</taxon>
        <taxon>Streptophyta</taxon>
        <taxon>Embryophyta</taxon>
        <taxon>Tracheophyta</taxon>
        <taxon>Spermatophyta</taxon>
        <taxon>Magnoliopsida</taxon>
        <taxon>eudicotyledons</taxon>
        <taxon>Gunneridae</taxon>
        <taxon>Pentapetalae</taxon>
        <taxon>asterids</taxon>
        <taxon>campanulids</taxon>
        <taxon>Asterales</taxon>
        <taxon>Asteraceae</taxon>
        <taxon>Cichorioideae</taxon>
        <taxon>Cichorieae</taxon>
        <taxon>Cichoriinae</taxon>
        <taxon>Cichorium</taxon>
    </lineage>
</organism>
<accession>A0ACB9D0U7</accession>